<reference evidence="2" key="1">
    <citation type="journal article" date="2019" name="BMC Genomics">
        <title>A new reference genome for Sorghum bicolor reveals high levels of sequence similarity between sweet and grain genotypes: implications for the genetics of sugar metabolism.</title>
        <authorList>
            <person name="Cooper E.A."/>
            <person name="Brenton Z.W."/>
            <person name="Flinn B.S."/>
            <person name="Jenkins J."/>
            <person name="Shu S."/>
            <person name="Flowers D."/>
            <person name="Luo F."/>
            <person name="Wang Y."/>
            <person name="Xia P."/>
            <person name="Barry K."/>
            <person name="Daum C."/>
            <person name="Lipzen A."/>
            <person name="Yoshinaga Y."/>
            <person name="Schmutz J."/>
            <person name="Saski C."/>
            <person name="Vermerris W."/>
            <person name="Kresovich S."/>
        </authorList>
    </citation>
    <scope>NUCLEOTIDE SEQUENCE</scope>
</reference>
<feature type="compositionally biased region" description="Low complexity" evidence="1">
    <location>
        <begin position="1"/>
        <end position="12"/>
    </location>
</feature>
<evidence type="ECO:0000313" key="2">
    <source>
        <dbReference type="EMBL" id="KAG0537715.1"/>
    </source>
</evidence>
<comment type="caution">
    <text evidence="2">The sequence shown here is derived from an EMBL/GenBank/DDBJ whole genome shotgun (WGS) entry which is preliminary data.</text>
</comment>
<feature type="region of interest" description="Disordered" evidence="1">
    <location>
        <begin position="1"/>
        <end position="56"/>
    </location>
</feature>
<name>A0A921UNN9_SORBI</name>
<feature type="compositionally biased region" description="Basic residues" evidence="1">
    <location>
        <begin position="18"/>
        <end position="32"/>
    </location>
</feature>
<reference evidence="2" key="2">
    <citation type="submission" date="2020-10" db="EMBL/GenBank/DDBJ databases">
        <authorList>
            <person name="Cooper E.A."/>
            <person name="Brenton Z.W."/>
            <person name="Flinn B.S."/>
            <person name="Jenkins J."/>
            <person name="Shu S."/>
            <person name="Flowers D."/>
            <person name="Luo F."/>
            <person name="Wang Y."/>
            <person name="Xia P."/>
            <person name="Barry K."/>
            <person name="Daum C."/>
            <person name="Lipzen A."/>
            <person name="Yoshinaga Y."/>
            <person name="Schmutz J."/>
            <person name="Saski C."/>
            <person name="Vermerris W."/>
            <person name="Kresovich S."/>
        </authorList>
    </citation>
    <scope>NUCLEOTIDE SEQUENCE</scope>
</reference>
<proteinExistence type="predicted"/>
<dbReference type="EMBL" id="CM027682">
    <property type="protein sequence ID" value="KAG0537715.1"/>
    <property type="molecule type" value="Genomic_DNA"/>
</dbReference>
<dbReference type="AlphaFoldDB" id="A0A921UNN9"/>
<dbReference type="EMBL" id="CM027682">
    <property type="protein sequence ID" value="KAG0537714.1"/>
    <property type="molecule type" value="Genomic_DNA"/>
</dbReference>
<dbReference type="EMBL" id="CM027682">
    <property type="protein sequence ID" value="KAG0537713.1"/>
    <property type="molecule type" value="Genomic_DNA"/>
</dbReference>
<gene>
    <name evidence="2" type="ORF">BDA96_03G172500</name>
</gene>
<evidence type="ECO:0000256" key="1">
    <source>
        <dbReference type="SAM" id="MobiDB-lite"/>
    </source>
</evidence>
<accession>A0A921UNN9</accession>
<dbReference type="Proteomes" id="UP000807115">
    <property type="component" value="Chromosome 3"/>
</dbReference>
<organism evidence="2 3">
    <name type="scientific">Sorghum bicolor</name>
    <name type="common">Sorghum</name>
    <name type="synonym">Sorghum vulgare</name>
    <dbReference type="NCBI Taxonomy" id="4558"/>
    <lineage>
        <taxon>Eukaryota</taxon>
        <taxon>Viridiplantae</taxon>
        <taxon>Streptophyta</taxon>
        <taxon>Embryophyta</taxon>
        <taxon>Tracheophyta</taxon>
        <taxon>Spermatophyta</taxon>
        <taxon>Magnoliopsida</taxon>
        <taxon>Liliopsida</taxon>
        <taxon>Poales</taxon>
        <taxon>Poaceae</taxon>
        <taxon>PACMAD clade</taxon>
        <taxon>Panicoideae</taxon>
        <taxon>Andropogonodae</taxon>
        <taxon>Andropogoneae</taxon>
        <taxon>Sorghinae</taxon>
        <taxon>Sorghum</taxon>
    </lineage>
</organism>
<protein>
    <submittedName>
        <fullName evidence="2">Uncharacterized protein</fullName>
    </submittedName>
</protein>
<sequence>MVAVPPSALCSSAPPPSWRRRRPLPKRRRPLHTSRCSVRAAARLDRGSPNKSGRARPWNLGWVWRRCRLDRALGAASSR</sequence>
<evidence type="ECO:0000313" key="3">
    <source>
        <dbReference type="Proteomes" id="UP000807115"/>
    </source>
</evidence>